<dbReference type="RefSeq" id="XP_031567181.1">
    <property type="nucleotide sequence ID" value="XM_031711321.1"/>
</dbReference>
<evidence type="ECO:0000259" key="11">
    <source>
        <dbReference type="PROSITE" id="PS50262"/>
    </source>
</evidence>
<feature type="transmembrane region" description="Helical" evidence="10">
    <location>
        <begin position="95"/>
        <end position="119"/>
    </location>
</feature>
<evidence type="ECO:0000256" key="8">
    <source>
        <dbReference type="ARBA" id="ARBA00023180"/>
    </source>
</evidence>
<feature type="transmembrane region" description="Helical" evidence="10">
    <location>
        <begin position="254"/>
        <end position="275"/>
    </location>
</feature>
<protein>
    <submittedName>
        <fullName evidence="13 14">Adenosine receptor A3-like</fullName>
    </submittedName>
</protein>
<keyword evidence="3 10" id="KW-0812">Transmembrane</keyword>
<feature type="transmembrane region" description="Helical" evidence="10">
    <location>
        <begin position="21"/>
        <end position="48"/>
    </location>
</feature>
<dbReference type="InterPro" id="IPR000276">
    <property type="entry name" value="GPCR_Rhodpsn"/>
</dbReference>
<keyword evidence="9" id="KW-0807">Transducer</keyword>
<dbReference type="RefSeq" id="XP_031567182.1">
    <property type="nucleotide sequence ID" value="XM_031711322.1"/>
</dbReference>
<gene>
    <name evidence="13 14 15" type="primary">LOC116302114</name>
</gene>
<dbReference type="PANTHER" id="PTHR24246">
    <property type="entry name" value="OLFACTORY RECEPTOR AND ADENOSINE RECEPTOR"/>
    <property type="match status" value="1"/>
</dbReference>
<dbReference type="SUPFAM" id="SSF81321">
    <property type="entry name" value="Family A G protein-coupled receptor-like"/>
    <property type="match status" value="1"/>
</dbReference>
<dbReference type="GO" id="GO:0005886">
    <property type="term" value="C:plasma membrane"/>
    <property type="evidence" value="ECO:0007669"/>
    <property type="project" value="UniProtKB-SubCell"/>
</dbReference>
<dbReference type="CDD" id="cd00637">
    <property type="entry name" value="7tm_classA_rhodopsin-like"/>
    <property type="match status" value="1"/>
</dbReference>
<feature type="transmembrane region" description="Helical" evidence="10">
    <location>
        <begin position="222"/>
        <end position="242"/>
    </location>
</feature>
<organism evidence="12 15">
    <name type="scientific">Actinia tenebrosa</name>
    <name type="common">Australian red waratah sea anemone</name>
    <dbReference type="NCBI Taxonomy" id="6105"/>
    <lineage>
        <taxon>Eukaryota</taxon>
        <taxon>Metazoa</taxon>
        <taxon>Cnidaria</taxon>
        <taxon>Anthozoa</taxon>
        <taxon>Hexacorallia</taxon>
        <taxon>Actiniaria</taxon>
        <taxon>Actiniidae</taxon>
        <taxon>Actinia</taxon>
    </lineage>
</organism>
<dbReference type="AlphaFoldDB" id="A0A6P8IK67"/>
<evidence type="ECO:0000256" key="3">
    <source>
        <dbReference type="ARBA" id="ARBA00022692"/>
    </source>
</evidence>
<evidence type="ECO:0000256" key="7">
    <source>
        <dbReference type="ARBA" id="ARBA00023170"/>
    </source>
</evidence>
<evidence type="ECO:0000256" key="2">
    <source>
        <dbReference type="ARBA" id="ARBA00022475"/>
    </source>
</evidence>
<dbReference type="GeneID" id="116302114"/>
<dbReference type="GO" id="GO:0004930">
    <property type="term" value="F:G protein-coupled receptor activity"/>
    <property type="evidence" value="ECO:0007669"/>
    <property type="project" value="UniProtKB-KW"/>
</dbReference>
<feature type="transmembrane region" description="Helical" evidence="10">
    <location>
        <begin position="60"/>
        <end position="89"/>
    </location>
</feature>
<dbReference type="PANTHER" id="PTHR24246:SF27">
    <property type="entry name" value="ADENOSINE RECEPTOR, ISOFORM A"/>
    <property type="match status" value="1"/>
</dbReference>
<keyword evidence="2" id="KW-1003">Cell membrane</keyword>
<evidence type="ECO:0000256" key="9">
    <source>
        <dbReference type="ARBA" id="ARBA00023224"/>
    </source>
</evidence>
<accession>A0A6P8IK67</accession>
<keyword evidence="6 10" id="KW-0472">Membrane</keyword>
<keyword evidence="12" id="KW-1185">Reference proteome</keyword>
<feature type="transmembrane region" description="Helical" evidence="10">
    <location>
        <begin position="165"/>
        <end position="189"/>
    </location>
</feature>
<evidence type="ECO:0000313" key="15">
    <source>
        <dbReference type="RefSeq" id="XP_031567184.1"/>
    </source>
</evidence>
<reference evidence="13 14" key="1">
    <citation type="submission" date="2025-04" db="UniProtKB">
        <authorList>
            <consortium name="RefSeq"/>
        </authorList>
    </citation>
    <scope>IDENTIFICATION</scope>
    <source>
        <tissue evidence="13 14">Tentacle</tissue>
    </source>
</reference>
<proteinExistence type="predicted"/>
<evidence type="ECO:0000256" key="4">
    <source>
        <dbReference type="ARBA" id="ARBA00022989"/>
    </source>
</evidence>
<dbReference type="RefSeq" id="XP_031567184.1">
    <property type="nucleotide sequence ID" value="XM_031711324.1"/>
</dbReference>
<dbReference type="PROSITE" id="PS50262">
    <property type="entry name" value="G_PROTEIN_RECEP_F1_2"/>
    <property type="match status" value="1"/>
</dbReference>
<evidence type="ECO:0000313" key="13">
    <source>
        <dbReference type="RefSeq" id="XP_031567181.1"/>
    </source>
</evidence>
<keyword evidence="7" id="KW-0675">Receptor</keyword>
<sequence length="322" mass="37619">MTGSKNASNYFYEADFTKENAIFWIILYAILGFLIITSNLASITTFVINRHLRRHSVYCLINLAVADMTYGGFATAYQICFIGFFFLGYNLDLDLVFGTILVAGTAHVLFTCLLSLVLVSLERVYATFFPFRHRIIRLRTYIFLFFITWISPLPVYFYKYVPREVMTNICIIFLISLIIIIVSYASIFVKVKRQDQLVHQHNHLQADIHRIQRRERELAKTLFIVTVISLLTWLPYIIMYILPQRIYHDLPFNVRFLFAWIQPVNSLVNPMLYVLRLKDFRKAFFQLLTKCSSVRAVGFPEDALHHEPAIALAIVSERVNRC</sequence>
<feature type="domain" description="G-protein coupled receptors family 1 profile" evidence="11">
    <location>
        <begin position="38"/>
        <end position="273"/>
    </location>
</feature>
<comment type="subcellular location">
    <subcellularLocation>
        <location evidence="1">Cell membrane</location>
        <topology evidence="1">Multi-pass membrane protein</topology>
    </subcellularLocation>
</comment>
<dbReference type="Pfam" id="PF00001">
    <property type="entry name" value="7tm_1"/>
    <property type="match status" value="1"/>
</dbReference>
<evidence type="ECO:0000256" key="1">
    <source>
        <dbReference type="ARBA" id="ARBA00004651"/>
    </source>
</evidence>
<dbReference type="OrthoDB" id="5973643at2759"/>
<keyword evidence="4 10" id="KW-1133">Transmembrane helix</keyword>
<dbReference type="KEGG" id="aten:116302114"/>
<evidence type="ECO:0000313" key="12">
    <source>
        <dbReference type="Proteomes" id="UP000515163"/>
    </source>
</evidence>
<evidence type="ECO:0000256" key="10">
    <source>
        <dbReference type="SAM" id="Phobius"/>
    </source>
</evidence>
<dbReference type="InterPro" id="IPR017452">
    <property type="entry name" value="GPCR_Rhodpsn_7TM"/>
</dbReference>
<evidence type="ECO:0000256" key="5">
    <source>
        <dbReference type="ARBA" id="ARBA00023040"/>
    </source>
</evidence>
<name>A0A6P8IK67_ACTTE</name>
<keyword evidence="8" id="KW-0325">Glycoprotein</keyword>
<dbReference type="Proteomes" id="UP000515163">
    <property type="component" value="Unplaced"/>
</dbReference>
<evidence type="ECO:0000313" key="14">
    <source>
        <dbReference type="RefSeq" id="XP_031567182.1"/>
    </source>
</evidence>
<evidence type="ECO:0000256" key="6">
    <source>
        <dbReference type="ARBA" id="ARBA00023136"/>
    </source>
</evidence>
<dbReference type="PRINTS" id="PR00237">
    <property type="entry name" value="GPCRRHODOPSN"/>
</dbReference>
<feature type="transmembrane region" description="Helical" evidence="10">
    <location>
        <begin position="140"/>
        <end position="159"/>
    </location>
</feature>
<keyword evidence="5" id="KW-0297">G-protein coupled receptor</keyword>
<dbReference type="Gene3D" id="1.20.1070.10">
    <property type="entry name" value="Rhodopsin 7-helix transmembrane proteins"/>
    <property type="match status" value="1"/>
</dbReference>